<dbReference type="CDD" id="cd00082">
    <property type="entry name" value="HisKA"/>
    <property type="match status" value="1"/>
</dbReference>
<dbReference type="InterPro" id="IPR036890">
    <property type="entry name" value="HATPase_C_sf"/>
</dbReference>
<keyword evidence="8" id="KW-1185">Reference proteome</keyword>
<dbReference type="Pfam" id="PF07696">
    <property type="entry name" value="7TMR-DISMED2"/>
    <property type="match status" value="1"/>
</dbReference>
<dbReference type="InterPro" id="IPR003661">
    <property type="entry name" value="HisK_dim/P_dom"/>
</dbReference>
<feature type="transmembrane region" description="Helical" evidence="4">
    <location>
        <begin position="213"/>
        <end position="239"/>
    </location>
</feature>
<dbReference type="InterPro" id="IPR036097">
    <property type="entry name" value="HisK_dim/P_sf"/>
</dbReference>
<dbReference type="RefSeq" id="WP_132221562.1">
    <property type="nucleotide sequence ID" value="NZ_SMGO01000001.1"/>
</dbReference>
<dbReference type="GO" id="GO:0000155">
    <property type="term" value="F:phosphorelay sensor kinase activity"/>
    <property type="evidence" value="ECO:0007669"/>
    <property type="project" value="InterPro"/>
</dbReference>
<evidence type="ECO:0000256" key="1">
    <source>
        <dbReference type="ARBA" id="ARBA00000085"/>
    </source>
</evidence>
<dbReference type="InterPro" id="IPR011622">
    <property type="entry name" value="7TMR_DISM_rcpt_extracell_dom2"/>
</dbReference>
<protein>
    <recommendedName>
        <fullName evidence="2">histidine kinase</fullName>
        <ecNumber evidence="2">2.7.13.3</ecNumber>
    </recommendedName>
</protein>
<dbReference type="Proteomes" id="UP000294616">
    <property type="component" value="Unassembled WGS sequence"/>
</dbReference>
<dbReference type="PROSITE" id="PS50109">
    <property type="entry name" value="HIS_KIN"/>
    <property type="match status" value="1"/>
</dbReference>
<feature type="domain" description="Histidine kinase" evidence="6">
    <location>
        <begin position="468"/>
        <end position="718"/>
    </location>
</feature>
<feature type="transmembrane region" description="Helical" evidence="4">
    <location>
        <begin position="184"/>
        <end position="206"/>
    </location>
</feature>
<dbReference type="InterPro" id="IPR003594">
    <property type="entry name" value="HATPase_dom"/>
</dbReference>
<reference evidence="7 8" key="1">
    <citation type="submission" date="2019-03" db="EMBL/GenBank/DDBJ databases">
        <title>Genomic Encyclopedia of Archaeal and Bacterial Type Strains, Phase II (KMG-II): from individual species to whole genera.</title>
        <authorList>
            <person name="Goeker M."/>
        </authorList>
    </citation>
    <scope>NUCLEOTIDE SEQUENCE [LARGE SCALE GENOMIC DNA]</scope>
    <source>
        <strain evidence="7 8">DSM 22554</strain>
    </source>
</reference>
<feature type="transmembrane region" description="Helical" evidence="4">
    <location>
        <begin position="281"/>
        <end position="301"/>
    </location>
</feature>
<evidence type="ECO:0000259" key="6">
    <source>
        <dbReference type="PROSITE" id="PS50109"/>
    </source>
</evidence>
<evidence type="ECO:0000313" key="7">
    <source>
        <dbReference type="EMBL" id="TCK85396.1"/>
    </source>
</evidence>
<feature type="transmembrane region" description="Helical" evidence="4">
    <location>
        <begin position="338"/>
        <end position="362"/>
    </location>
</feature>
<dbReference type="Gene3D" id="2.60.40.2380">
    <property type="match status" value="1"/>
</dbReference>
<dbReference type="PANTHER" id="PTHR43065">
    <property type="entry name" value="SENSOR HISTIDINE KINASE"/>
    <property type="match status" value="1"/>
</dbReference>
<dbReference type="InterPro" id="IPR004358">
    <property type="entry name" value="Sig_transdc_His_kin-like_C"/>
</dbReference>
<dbReference type="AlphaFoldDB" id="A0A4R1M0H5"/>
<evidence type="ECO:0000256" key="4">
    <source>
        <dbReference type="SAM" id="Phobius"/>
    </source>
</evidence>
<feature type="transmembrane region" description="Helical" evidence="4">
    <location>
        <begin position="251"/>
        <end position="269"/>
    </location>
</feature>
<keyword evidence="4" id="KW-0472">Membrane</keyword>
<dbReference type="PANTHER" id="PTHR43065:SF50">
    <property type="entry name" value="HISTIDINE KINASE"/>
    <property type="match status" value="1"/>
</dbReference>
<dbReference type="EC" id="2.7.13.3" evidence="2"/>
<organism evidence="7 8">
    <name type="scientific">Albibacterium bauzanense</name>
    <dbReference type="NCBI Taxonomy" id="653929"/>
    <lineage>
        <taxon>Bacteria</taxon>
        <taxon>Pseudomonadati</taxon>
        <taxon>Bacteroidota</taxon>
        <taxon>Sphingobacteriia</taxon>
        <taxon>Sphingobacteriales</taxon>
        <taxon>Sphingobacteriaceae</taxon>
        <taxon>Albibacterium</taxon>
    </lineage>
</organism>
<comment type="catalytic activity">
    <reaction evidence="1">
        <text>ATP + protein L-histidine = ADP + protein N-phospho-L-histidine.</text>
        <dbReference type="EC" id="2.7.13.3"/>
    </reaction>
</comment>
<keyword evidence="5" id="KW-0732">Signal</keyword>
<proteinExistence type="predicted"/>
<dbReference type="EMBL" id="SMGO01000001">
    <property type="protein sequence ID" value="TCK85396.1"/>
    <property type="molecule type" value="Genomic_DNA"/>
</dbReference>
<dbReference type="InterPro" id="IPR005467">
    <property type="entry name" value="His_kinase_dom"/>
</dbReference>
<dbReference type="SUPFAM" id="SSF55874">
    <property type="entry name" value="ATPase domain of HSP90 chaperone/DNA topoisomerase II/histidine kinase"/>
    <property type="match status" value="1"/>
</dbReference>
<comment type="caution">
    <text evidence="7">The sequence shown here is derived from an EMBL/GenBank/DDBJ whole genome shotgun (WGS) entry which is preliminary data.</text>
</comment>
<keyword evidence="3" id="KW-0597">Phosphoprotein</keyword>
<evidence type="ECO:0000256" key="5">
    <source>
        <dbReference type="SAM" id="SignalP"/>
    </source>
</evidence>
<sequence>MSIKKYYLILVLLLFNSGVGYASDGRVDYIFDNEQVLFGIDKGVGVYIDETKELSITDVVKKQFLLDIDSNLNFGITDSKVWVKFQIKNETQEENLFLMASQPSIDKISLYTQDLSGKWDSLELGEYKTYKERFRESPNYIFPVKIPYNTSRYFYISIQSKDQLQTAFYLGNESTISHWESTRAIITGIYIGMILIMAFYHIFIYYTVKNVSYIYYIFFILCVGLVQINFHGFAFKYLWPDTPFLALNSTFLVPMLSGLSTAFFVKKFLHTRSFTPKLDTGINIYIFLCISATIIGMAGFNVFGVKILQLIALAGAIYAMFVAFVIMRMNYRPAKFFLIAFALFFVCIIIFVLTNFTILIPYSTFSPYILMLGSVIQIVLLSFALADEINTYRKEKEASQTEALNTLKENERIIREQNAFLEKEVNKRTLDLSKSNDDLQKSLLDLKQAQTQLIETEKLASLGMLTAGIAHEINNPINFVTASITPLRRDIDQTFQALTEMERISLSSSSVFDKKDDISKVKEDLEIEYIKEEIQSLLMGIEEGANRTAGIVKSLRIFSRVDEDDLKMADINLGMKSTLVILDSSLKDTINIKTNYGKLPLIECYPGKLNQVFLNLLTNASYSVKKKFGSKHGAELEVNTYQEGEFVYIQVKDNGFGIDEAIRGKIFDPFFTTKDVGEGTGLGLSIVYQTILKHQGEIIVNSVLGEGSEFTVKIPVKQSDI</sequence>
<accession>A0A4R1M0H5</accession>
<dbReference type="Pfam" id="PF07695">
    <property type="entry name" value="7TMR-DISM_7TM"/>
    <property type="match status" value="1"/>
</dbReference>
<evidence type="ECO:0000313" key="8">
    <source>
        <dbReference type="Proteomes" id="UP000294616"/>
    </source>
</evidence>
<feature type="signal peptide" evidence="5">
    <location>
        <begin position="1"/>
        <end position="22"/>
    </location>
</feature>
<feature type="transmembrane region" description="Helical" evidence="4">
    <location>
        <begin position="307"/>
        <end position="326"/>
    </location>
</feature>
<keyword evidence="4" id="KW-1133">Transmembrane helix</keyword>
<dbReference type="Pfam" id="PF02518">
    <property type="entry name" value="HATPase_c"/>
    <property type="match status" value="1"/>
</dbReference>
<dbReference type="InterPro" id="IPR011623">
    <property type="entry name" value="7TMR_DISM_rcpt_extracell_dom1"/>
</dbReference>
<evidence type="ECO:0000256" key="3">
    <source>
        <dbReference type="ARBA" id="ARBA00022553"/>
    </source>
</evidence>
<feature type="chain" id="PRO_5020888794" description="histidine kinase" evidence="5">
    <location>
        <begin position="23"/>
        <end position="721"/>
    </location>
</feature>
<gene>
    <name evidence="7" type="ORF">C8N28_0702</name>
</gene>
<dbReference type="PRINTS" id="PR00344">
    <property type="entry name" value="BCTRLSENSOR"/>
</dbReference>
<dbReference type="SMART" id="SM00387">
    <property type="entry name" value="HATPase_c"/>
    <property type="match status" value="1"/>
</dbReference>
<dbReference type="Gene3D" id="3.30.565.10">
    <property type="entry name" value="Histidine kinase-like ATPase, C-terminal domain"/>
    <property type="match status" value="1"/>
</dbReference>
<feature type="transmembrane region" description="Helical" evidence="4">
    <location>
        <begin position="368"/>
        <end position="386"/>
    </location>
</feature>
<name>A0A4R1M0H5_9SPHI</name>
<dbReference type="OrthoDB" id="9806995at2"/>
<evidence type="ECO:0000256" key="2">
    <source>
        <dbReference type="ARBA" id="ARBA00012438"/>
    </source>
</evidence>
<dbReference type="Gene3D" id="1.10.287.130">
    <property type="match status" value="1"/>
</dbReference>
<keyword evidence="4" id="KW-0812">Transmembrane</keyword>
<dbReference type="SUPFAM" id="SSF47384">
    <property type="entry name" value="Homodimeric domain of signal transducing histidine kinase"/>
    <property type="match status" value="1"/>
</dbReference>